<dbReference type="InterPro" id="IPR026891">
    <property type="entry name" value="Fn3-like"/>
</dbReference>
<dbReference type="PANTHER" id="PTHR42715">
    <property type="entry name" value="BETA-GLUCOSIDASE"/>
    <property type="match status" value="1"/>
</dbReference>
<dbReference type="SMART" id="SM01217">
    <property type="entry name" value="Fn3_like"/>
    <property type="match status" value="1"/>
</dbReference>
<evidence type="ECO:0000259" key="5">
    <source>
        <dbReference type="SMART" id="SM01217"/>
    </source>
</evidence>
<dbReference type="Pfam" id="PF01915">
    <property type="entry name" value="Glyco_hydro_3_C"/>
    <property type="match status" value="1"/>
</dbReference>
<dbReference type="InterPro" id="IPR001764">
    <property type="entry name" value="Glyco_hydro_3_N"/>
</dbReference>
<comment type="function">
    <text evidence="3">Catalyzes the hydrolysis of a non-reducing terminal alpha-L-arabinopyranosidic linkage in ginsenoside Rb2 (alpha-L-arabinopyranosyl-(1-&gt;6)-alpha-D-glucopyranosyl) to release alpha-D-glucopyranosyl (Rd). It is not able to hydrolyze alpha-L-arabinofuranosyl-(1-&gt;6)-alpha-D-glucopyranosyl (Rc).</text>
</comment>
<dbReference type="PANTHER" id="PTHR42715:SF10">
    <property type="entry name" value="BETA-GLUCOSIDASE"/>
    <property type="match status" value="1"/>
</dbReference>
<accession>A0A7D4UAY7</accession>
<dbReference type="GO" id="GO:0005975">
    <property type="term" value="P:carbohydrate metabolic process"/>
    <property type="evidence" value="ECO:0007669"/>
    <property type="project" value="InterPro"/>
</dbReference>
<reference evidence="6 7" key="1">
    <citation type="submission" date="2020-05" db="EMBL/GenBank/DDBJ databases">
        <title>Strain PA2F3 complete genome.</title>
        <authorList>
            <person name="Kim Y.-S."/>
            <person name="Kim S.-J."/>
            <person name="Jung H.-k."/>
            <person name="Kim S.-E."/>
            <person name="Kim K.-H."/>
        </authorList>
    </citation>
    <scope>NUCLEOTIDE SEQUENCE [LARGE SCALE GENOMIC DNA]</scope>
    <source>
        <strain evidence="6 7">PA2F3</strain>
    </source>
</reference>
<evidence type="ECO:0000256" key="4">
    <source>
        <dbReference type="ARBA" id="ARBA00074219"/>
    </source>
</evidence>
<evidence type="ECO:0000256" key="3">
    <source>
        <dbReference type="ARBA" id="ARBA00058905"/>
    </source>
</evidence>
<dbReference type="Gene3D" id="3.40.50.1700">
    <property type="entry name" value="Glycoside hydrolase family 3 C-terminal domain"/>
    <property type="match status" value="1"/>
</dbReference>
<dbReference type="Proteomes" id="UP000502498">
    <property type="component" value="Chromosome"/>
</dbReference>
<keyword evidence="2 6" id="KW-0378">Hydrolase</keyword>
<dbReference type="GO" id="GO:0008422">
    <property type="term" value="F:beta-glucosidase activity"/>
    <property type="evidence" value="ECO:0007669"/>
    <property type="project" value="UniProtKB-ARBA"/>
</dbReference>
<dbReference type="Gene3D" id="2.60.40.10">
    <property type="entry name" value="Immunoglobulins"/>
    <property type="match status" value="1"/>
</dbReference>
<dbReference type="InterPro" id="IPR017853">
    <property type="entry name" value="GH"/>
</dbReference>
<gene>
    <name evidence="6" type="ORF">HQM25_05705</name>
</gene>
<dbReference type="AlphaFoldDB" id="A0A7D4UAY7"/>
<feature type="domain" description="Fibronectin type III-like" evidence="5">
    <location>
        <begin position="576"/>
        <end position="647"/>
    </location>
</feature>
<dbReference type="InterPro" id="IPR036881">
    <property type="entry name" value="Glyco_hydro_3_C_sf"/>
</dbReference>
<dbReference type="InterPro" id="IPR050288">
    <property type="entry name" value="Cellulose_deg_GH3"/>
</dbReference>
<dbReference type="SUPFAM" id="SSF51445">
    <property type="entry name" value="(Trans)glycosidases"/>
    <property type="match status" value="1"/>
</dbReference>
<dbReference type="RefSeq" id="WP_172989364.1">
    <property type="nucleotide sequence ID" value="NZ_CP054038.1"/>
</dbReference>
<name>A0A7D4UAY7_9MICO</name>
<evidence type="ECO:0000256" key="1">
    <source>
        <dbReference type="ARBA" id="ARBA00005336"/>
    </source>
</evidence>
<sequence length="743" mass="79715">MNIAASDLTLEQKSHLVSGVGPWYTFGIPELDVEPVILSDGPHGLRYQGEGGENFGLTESAKSTCFPPAVAIGSSWDPSVAERVATAIGQEARALGVNIVLGPGVNIKRSPLCGRNFEYLSEDPLLSGVLGAAYVEAIQAEGVGCSVKHFAANNQEHDRMRVSSDVDERTLREIYFPAFERIVKEARPATLMCSYNRINGVFASENRWLLTDVLRGEWGFDGAVMSDWGAVHDNAAALSAGLDLEMPGTDGRTPPLIADAVRNGTLDEADLDVSVERILGLQAWRAEPSHAEIDVDAHHRLAREVAAECAVLLKNDGTLPLSATTKLAVIGEFARTPRFQGGGSSHVAVTRSESFLDALPELTDLDVAFAPGFDLDGSGDESALRDAAVELASDAEVAVIFAGLGESDESEGFDRTSIELPRAQVDLIRAVAAVAPRTVVVLSNGGVVSVEGWHDDVAAILEGFLLGQASGGAIADVVFGVVNPSGRLAETIPRRLADHPSTQNFPGERGHVVYGERLLVGYRALTTLDTPARYPFGHGLSYTTFELSDFTVEVTGADSAVAGVKVTNTGPREGAHVVQIYVDATSNGDIQRPARELRAFEKVTLGPGESTVVSLPLDRRAFAFWDIDESDWVVEAGSYIVQLGRDSETIVAEQPISLTGDGIVRELTLWSTLEEWLTHPVVGPVMLDEIDSDRLRYVAQPHILRGIGTLPMRKIADSLRDTVAPETFDALMARTRRDEVVAP</sequence>
<organism evidence="6 7">
    <name type="scientific">Microbacterium hominis</name>
    <dbReference type="NCBI Taxonomy" id="162426"/>
    <lineage>
        <taxon>Bacteria</taxon>
        <taxon>Bacillati</taxon>
        <taxon>Actinomycetota</taxon>
        <taxon>Actinomycetes</taxon>
        <taxon>Micrococcales</taxon>
        <taxon>Microbacteriaceae</taxon>
        <taxon>Microbacterium</taxon>
    </lineage>
</organism>
<dbReference type="Pfam" id="PF14310">
    <property type="entry name" value="Fn3-like"/>
    <property type="match status" value="1"/>
</dbReference>
<dbReference type="SUPFAM" id="SSF52279">
    <property type="entry name" value="Beta-D-glucan exohydrolase, C-terminal domain"/>
    <property type="match status" value="1"/>
</dbReference>
<dbReference type="PRINTS" id="PR00133">
    <property type="entry name" value="GLHYDRLASE3"/>
</dbReference>
<dbReference type="InterPro" id="IPR036962">
    <property type="entry name" value="Glyco_hydro_3_N_sf"/>
</dbReference>
<dbReference type="Gene3D" id="3.20.20.300">
    <property type="entry name" value="Glycoside hydrolase, family 3, N-terminal domain"/>
    <property type="match status" value="1"/>
</dbReference>
<evidence type="ECO:0000256" key="2">
    <source>
        <dbReference type="ARBA" id="ARBA00022801"/>
    </source>
</evidence>
<dbReference type="InterPro" id="IPR002772">
    <property type="entry name" value="Glyco_hydro_3_C"/>
</dbReference>
<protein>
    <recommendedName>
        <fullName evidence="4">Exo-alpha-(1-&gt;6)-L-arabinopyranosidase</fullName>
    </recommendedName>
</protein>
<dbReference type="FunFam" id="2.60.40.10:FF:000495">
    <property type="entry name" value="Periplasmic beta-glucosidase"/>
    <property type="match status" value="1"/>
</dbReference>
<comment type="similarity">
    <text evidence="1">Belongs to the glycosyl hydrolase 3 family.</text>
</comment>
<proteinExistence type="inferred from homology"/>
<evidence type="ECO:0000313" key="7">
    <source>
        <dbReference type="Proteomes" id="UP000502498"/>
    </source>
</evidence>
<evidence type="ECO:0000313" key="6">
    <source>
        <dbReference type="EMBL" id="QKJ18923.1"/>
    </source>
</evidence>
<dbReference type="InterPro" id="IPR013783">
    <property type="entry name" value="Ig-like_fold"/>
</dbReference>
<dbReference type="EMBL" id="CP054038">
    <property type="protein sequence ID" value="QKJ18923.1"/>
    <property type="molecule type" value="Genomic_DNA"/>
</dbReference>
<dbReference type="Pfam" id="PF00933">
    <property type="entry name" value="Glyco_hydro_3"/>
    <property type="match status" value="1"/>
</dbReference>